<sequence length="369" mass="41873">MVVHMEFEPLLSLHEPLGALLEEPAEIWANAKNTKKQSRVERAAVEDALAANRNKAKAVAQWMAEMGLEDAMLNEAADAVEEEPDELRYALNASKHFEVDDRDVVVRKTLLQSILDVMDSDIETVQEVIDKLVNHEADEEMIRKAVNDSGGELRLKVANGIELIEHVDIEAETKQRRLEDKEQRLKAKEEKRKSGRKRRKGSLASRFSRNSGDSAESEGDESSSESDEGTGNTQNREAEKKALAFRRLQVQRKIEDFLWLYRNGQNLQKINSKGRRYNRRVYIDTAKRALVIQGTSGPSFFPFINMKEIDIDTHTTKEGRVETHVICAMEKNGRIYKELVLAFPDQAKANNFVNCMTLFSLALRSAASK</sequence>
<feature type="compositionally biased region" description="Low complexity" evidence="1">
    <location>
        <begin position="202"/>
        <end position="214"/>
    </location>
</feature>
<evidence type="ECO:0000256" key="1">
    <source>
        <dbReference type="SAM" id="MobiDB-lite"/>
    </source>
</evidence>
<feature type="compositionally biased region" description="Basic and acidic residues" evidence="1">
    <location>
        <begin position="175"/>
        <end position="192"/>
    </location>
</feature>
<feature type="compositionally biased region" description="Acidic residues" evidence="1">
    <location>
        <begin position="215"/>
        <end position="228"/>
    </location>
</feature>
<protein>
    <submittedName>
        <fullName evidence="2">Uncharacterized protein</fullName>
    </submittedName>
</protein>
<name>A0A7S1L143_ALECA</name>
<accession>A0A7S1L143</accession>
<feature type="region of interest" description="Disordered" evidence="1">
    <location>
        <begin position="175"/>
        <end position="238"/>
    </location>
</feature>
<evidence type="ECO:0000313" key="2">
    <source>
        <dbReference type="EMBL" id="CAD9091028.1"/>
    </source>
</evidence>
<reference evidence="2" key="1">
    <citation type="submission" date="2021-01" db="EMBL/GenBank/DDBJ databases">
        <authorList>
            <person name="Corre E."/>
            <person name="Pelletier E."/>
            <person name="Niang G."/>
            <person name="Scheremetjew M."/>
            <person name="Finn R."/>
            <person name="Kale V."/>
            <person name="Holt S."/>
            <person name="Cochrane G."/>
            <person name="Meng A."/>
            <person name="Brown T."/>
            <person name="Cohen L."/>
        </authorList>
    </citation>
    <scope>NUCLEOTIDE SEQUENCE</scope>
    <source>
        <strain evidence="2">OF101</strain>
    </source>
</reference>
<dbReference type="EMBL" id="HBGE01004603">
    <property type="protein sequence ID" value="CAD9091028.1"/>
    <property type="molecule type" value="Transcribed_RNA"/>
</dbReference>
<dbReference type="AlphaFoldDB" id="A0A7S1L143"/>
<gene>
    <name evidence="2" type="ORF">ACAT0790_LOCUS2788</name>
</gene>
<organism evidence="2">
    <name type="scientific">Alexandrium catenella</name>
    <name type="common">Red tide dinoflagellate</name>
    <name type="synonym">Gonyaulax catenella</name>
    <dbReference type="NCBI Taxonomy" id="2925"/>
    <lineage>
        <taxon>Eukaryota</taxon>
        <taxon>Sar</taxon>
        <taxon>Alveolata</taxon>
        <taxon>Dinophyceae</taxon>
        <taxon>Gonyaulacales</taxon>
        <taxon>Pyrocystaceae</taxon>
        <taxon>Alexandrium</taxon>
    </lineage>
</organism>
<proteinExistence type="predicted"/>